<dbReference type="AlphaFoldDB" id="A0A0A9H3E0"/>
<organism evidence="1">
    <name type="scientific">Arundo donax</name>
    <name type="common">Giant reed</name>
    <name type="synonym">Donax arundinaceus</name>
    <dbReference type="NCBI Taxonomy" id="35708"/>
    <lineage>
        <taxon>Eukaryota</taxon>
        <taxon>Viridiplantae</taxon>
        <taxon>Streptophyta</taxon>
        <taxon>Embryophyta</taxon>
        <taxon>Tracheophyta</taxon>
        <taxon>Spermatophyta</taxon>
        <taxon>Magnoliopsida</taxon>
        <taxon>Liliopsida</taxon>
        <taxon>Poales</taxon>
        <taxon>Poaceae</taxon>
        <taxon>PACMAD clade</taxon>
        <taxon>Arundinoideae</taxon>
        <taxon>Arundineae</taxon>
        <taxon>Arundo</taxon>
    </lineage>
</organism>
<reference evidence="1" key="1">
    <citation type="submission" date="2014-09" db="EMBL/GenBank/DDBJ databases">
        <authorList>
            <person name="Magalhaes I.L.F."/>
            <person name="Oliveira U."/>
            <person name="Santos F.R."/>
            <person name="Vidigal T.H.D.A."/>
            <person name="Brescovit A.D."/>
            <person name="Santos A.J."/>
        </authorList>
    </citation>
    <scope>NUCLEOTIDE SEQUENCE</scope>
    <source>
        <tissue evidence="1">Shoot tissue taken approximately 20 cm above the soil surface</tissue>
    </source>
</reference>
<protein>
    <submittedName>
        <fullName evidence="1">Uncharacterized protein</fullName>
    </submittedName>
</protein>
<accession>A0A0A9H3E0</accession>
<reference evidence="1" key="2">
    <citation type="journal article" date="2015" name="Data Brief">
        <title>Shoot transcriptome of the giant reed, Arundo donax.</title>
        <authorList>
            <person name="Barrero R.A."/>
            <person name="Guerrero F.D."/>
            <person name="Moolhuijzen P."/>
            <person name="Goolsby J.A."/>
            <person name="Tidwell J."/>
            <person name="Bellgard S.E."/>
            <person name="Bellgard M.I."/>
        </authorList>
    </citation>
    <scope>NUCLEOTIDE SEQUENCE</scope>
    <source>
        <tissue evidence="1">Shoot tissue taken approximately 20 cm above the soil surface</tissue>
    </source>
</reference>
<name>A0A0A9H3E0_ARUDO</name>
<dbReference type="EMBL" id="GBRH01166619">
    <property type="protein sequence ID" value="JAE31277.1"/>
    <property type="molecule type" value="Transcribed_RNA"/>
</dbReference>
<evidence type="ECO:0000313" key="1">
    <source>
        <dbReference type="EMBL" id="JAE31277.1"/>
    </source>
</evidence>
<proteinExistence type="predicted"/>
<sequence>MSPQLRILTLNKCYEHHLS</sequence>